<dbReference type="Gene3D" id="1.25.40.150">
    <property type="entry name" value="V-type ATPase, subunit H, C-terminal domain"/>
    <property type="match status" value="1"/>
</dbReference>
<feature type="domain" description="ATPase V1 complex subunit H C-terminal" evidence="6">
    <location>
        <begin position="338"/>
        <end position="450"/>
    </location>
</feature>
<comment type="caution">
    <text evidence="7">The sequence shown here is derived from an EMBL/GenBank/DDBJ whole genome shotgun (WGS) entry which is preliminary data.</text>
</comment>
<dbReference type="InterPro" id="IPR011989">
    <property type="entry name" value="ARM-like"/>
</dbReference>
<sequence length="459" mass="51899">MASEPELTTKIVLQRDIPWETYMTARVITTTGLQLLRRYDRRPDNVQAALLDENGVSYVRVFVGILRDIAKEETLEYMLALIDDMFEANPKRAKLFHDSALAGDDIYGPFLRLLSKDEGKKRSWFIQETTSRILTLIVSARPSEDHFSEENGSASNGSQRHLSDNVDSVLSGLVDWLCTQLKKPAHPNRAIPTAVSSLATLFREQKVRALFVESRGVKSLVQLITPASKQEEIQLLYEATLSVWLLTFYEPAHQALADTNIASQLVEVVKSSTKEKVVRVALLSVRNLVKKGNFAHQLVALGLPKVIQNVRLQAWTDEDLIVALDELEVTLKESVKELNSWDKYKQEVCSGNLDWTPVHKDQGFWRENIKKFEDNDYEVLRILIALLENSRDDKTLAVACSDISHFIQNHPTGRGIISDLKAKGPVMRLMSNPDTNVAREALLCVQKILLSPKYVSFMQ</sequence>
<keyword evidence="8" id="KW-1185">Reference proteome</keyword>
<dbReference type="PIRSF" id="PIRSF032184">
    <property type="entry name" value="ATPase_V1_H"/>
    <property type="match status" value="1"/>
</dbReference>
<dbReference type="AlphaFoldDB" id="A0ABD3GWV9"/>
<dbReference type="Proteomes" id="UP001633002">
    <property type="component" value="Unassembled WGS sequence"/>
</dbReference>
<evidence type="ECO:0000259" key="6">
    <source>
        <dbReference type="Pfam" id="PF11698"/>
    </source>
</evidence>
<dbReference type="Pfam" id="PF03224">
    <property type="entry name" value="V-ATPase_H_N"/>
    <property type="match status" value="1"/>
</dbReference>
<comment type="similarity">
    <text evidence="1 5">Belongs to the V-ATPase H subunit family.</text>
</comment>
<keyword evidence="4 5" id="KW-0406">Ion transport</keyword>
<dbReference type="GO" id="GO:0046961">
    <property type="term" value="F:proton-transporting ATPase activity, rotational mechanism"/>
    <property type="evidence" value="ECO:0007669"/>
    <property type="project" value="UniProtKB-UniRule"/>
</dbReference>
<evidence type="ECO:0000256" key="5">
    <source>
        <dbReference type="PIRNR" id="PIRNR032184"/>
    </source>
</evidence>
<dbReference type="GO" id="GO:0000221">
    <property type="term" value="C:vacuolar proton-transporting V-type ATPase, V1 domain"/>
    <property type="evidence" value="ECO:0007669"/>
    <property type="project" value="UniProtKB-UniRule"/>
</dbReference>
<dbReference type="InterPro" id="IPR004908">
    <property type="entry name" value="ATPase_V1-cplx_hsu"/>
</dbReference>
<evidence type="ECO:0000256" key="4">
    <source>
        <dbReference type="ARBA" id="ARBA00023065"/>
    </source>
</evidence>
<evidence type="ECO:0000256" key="2">
    <source>
        <dbReference type="ARBA" id="ARBA00022448"/>
    </source>
</evidence>
<dbReference type="InterPro" id="IPR011987">
    <property type="entry name" value="ATPase_V1-cplx_hsu_C"/>
</dbReference>
<dbReference type="EMBL" id="JBJQOH010000006">
    <property type="protein sequence ID" value="KAL3683438.1"/>
    <property type="molecule type" value="Genomic_DNA"/>
</dbReference>
<keyword evidence="3 5" id="KW-0375">Hydrogen ion transport</keyword>
<evidence type="ECO:0000313" key="8">
    <source>
        <dbReference type="Proteomes" id="UP001633002"/>
    </source>
</evidence>
<keyword evidence="2 5" id="KW-0813">Transport</keyword>
<dbReference type="PANTHER" id="PTHR10698">
    <property type="entry name" value="V-TYPE PROTON ATPASE SUBUNIT H"/>
    <property type="match status" value="1"/>
</dbReference>
<dbReference type="InterPro" id="IPR016024">
    <property type="entry name" value="ARM-type_fold"/>
</dbReference>
<dbReference type="Pfam" id="PF11698">
    <property type="entry name" value="V-ATPase_H_C"/>
    <property type="match status" value="1"/>
</dbReference>
<dbReference type="InterPro" id="IPR038497">
    <property type="entry name" value="ATPase_V1-cplx_hsu_C_sf"/>
</dbReference>
<comment type="function">
    <text evidence="5">Subunit of the V1 complex of vacuolar(H+)-ATPase (V-ATPase), a multisubunit enzyme composed of a peripheral complex (V1) that hydrolyzes ATP and a membrane integral complex (V0) that translocates protons. V-ATPase is responsible for acidifying and maintaining the pH of intracellular compartments.</text>
</comment>
<organism evidence="7 8">
    <name type="scientific">Riccia sorocarpa</name>
    <dbReference type="NCBI Taxonomy" id="122646"/>
    <lineage>
        <taxon>Eukaryota</taxon>
        <taxon>Viridiplantae</taxon>
        <taxon>Streptophyta</taxon>
        <taxon>Embryophyta</taxon>
        <taxon>Marchantiophyta</taxon>
        <taxon>Marchantiopsida</taxon>
        <taxon>Marchantiidae</taxon>
        <taxon>Marchantiales</taxon>
        <taxon>Ricciaceae</taxon>
        <taxon>Riccia</taxon>
    </lineage>
</organism>
<comment type="subunit">
    <text evidence="5">V-ATPase is a heteromultimeric enzyme made up of two complexes: the ATP-hydrolytic V1 complex and the proton translocation V0 complex.</text>
</comment>
<gene>
    <name evidence="7" type="ORF">R1sor_001460</name>
</gene>
<dbReference type="PANTHER" id="PTHR10698:SF0">
    <property type="entry name" value="V-TYPE PROTON ATPASE SUBUNIT H"/>
    <property type="match status" value="1"/>
</dbReference>
<reference evidence="7 8" key="1">
    <citation type="submission" date="2024-09" db="EMBL/GenBank/DDBJ databases">
        <title>Chromosome-scale assembly of Riccia sorocarpa.</title>
        <authorList>
            <person name="Paukszto L."/>
        </authorList>
    </citation>
    <scope>NUCLEOTIDE SEQUENCE [LARGE SCALE GENOMIC DNA]</scope>
    <source>
        <strain evidence="7">LP-2024</strain>
        <tissue evidence="7">Aerial parts of the thallus</tissue>
    </source>
</reference>
<protein>
    <recommendedName>
        <fullName evidence="5">V-type proton ATPase subunit H</fullName>
    </recommendedName>
</protein>
<evidence type="ECO:0000256" key="1">
    <source>
        <dbReference type="ARBA" id="ARBA00008613"/>
    </source>
</evidence>
<dbReference type="Gene3D" id="1.25.10.10">
    <property type="entry name" value="Leucine-rich Repeat Variant"/>
    <property type="match status" value="1"/>
</dbReference>
<dbReference type="SUPFAM" id="SSF48371">
    <property type="entry name" value="ARM repeat"/>
    <property type="match status" value="1"/>
</dbReference>
<proteinExistence type="inferred from homology"/>
<evidence type="ECO:0000313" key="7">
    <source>
        <dbReference type="EMBL" id="KAL3683438.1"/>
    </source>
</evidence>
<name>A0ABD3GWV9_9MARC</name>
<accession>A0ABD3GWV9</accession>
<evidence type="ECO:0000256" key="3">
    <source>
        <dbReference type="ARBA" id="ARBA00022781"/>
    </source>
</evidence>